<dbReference type="AlphaFoldDB" id="K9GJ01"/>
<organism evidence="1 2">
    <name type="scientific">Caenispirillum salinarum AK4</name>
    <dbReference type="NCBI Taxonomy" id="1238182"/>
    <lineage>
        <taxon>Bacteria</taxon>
        <taxon>Pseudomonadati</taxon>
        <taxon>Pseudomonadota</taxon>
        <taxon>Alphaproteobacteria</taxon>
        <taxon>Rhodospirillales</taxon>
        <taxon>Novispirillaceae</taxon>
        <taxon>Caenispirillum</taxon>
    </lineage>
</organism>
<dbReference type="EMBL" id="ANHY01000046">
    <property type="protein sequence ID" value="EKV25960.1"/>
    <property type="molecule type" value="Genomic_DNA"/>
</dbReference>
<reference evidence="1 2" key="1">
    <citation type="journal article" date="2013" name="Genome Announc.">
        <title>Draft Genome Sequence of an Alphaproteobacterium, Caenispirillum salinarum AK4(T), Isolated from a Solar Saltern.</title>
        <authorList>
            <person name="Khatri I."/>
            <person name="Singh A."/>
            <person name="Korpole S."/>
            <person name="Pinnaka A.K."/>
            <person name="Subramanian S."/>
        </authorList>
    </citation>
    <scope>NUCLEOTIDE SEQUENCE [LARGE SCALE GENOMIC DNA]</scope>
    <source>
        <strain evidence="1 2">AK4</strain>
    </source>
</reference>
<evidence type="ECO:0000313" key="1">
    <source>
        <dbReference type="EMBL" id="EKV25960.1"/>
    </source>
</evidence>
<evidence type="ECO:0000313" key="2">
    <source>
        <dbReference type="Proteomes" id="UP000009881"/>
    </source>
</evidence>
<gene>
    <name evidence="1" type="ORF">C882_3375</name>
</gene>
<accession>K9GJ01</accession>
<keyword evidence="2" id="KW-1185">Reference proteome</keyword>
<protein>
    <submittedName>
        <fullName evidence="1">Uncharacterized protein</fullName>
    </submittedName>
</protein>
<name>K9GJ01_9PROT</name>
<sequence>MAAVHALSPPPSVQVWTGWQRPTFSMCCYFAGFVIKTR</sequence>
<proteinExistence type="predicted"/>
<dbReference type="Proteomes" id="UP000009881">
    <property type="component" value="Unassembled WGS sequence"/>
</dbReference>
<comment type="caution">
    <text evidence="1">The sequence shown here is derived from an EMBL/GenBank/DDBJ whole genome shotgun (WGS) entry which is preliminary data.</text>
</comment>